<name>S8E790_FOMSC</name>
<evidence type="ECO:0000313" key="2">
    <source>
        <dbReference type="Proteomes" id="UP000015241"/>
    </source>
</evidence>
<accession>S8E790</accession>
<reference evidence="1 2" key="1">
    <citation type="journal article" date="2012" name="Science">
        <title>The Paleozoic origin of enzymatic lignin decomposition reconstructed from 31 fungal genomes.</title>
        <authorList>
            <person name="Floudas D."/>
            <person name="Binder M."/>
            <person name="Riley R."/>
            <person name="Barry K."/>
            <person name="Blanchette R.A."/>
            <person name="Henrissat B."/>
            <person name="Martinez A.T."/>
            <person name="Otillar R."/>
            <person name="Spatafora J.W."/>
            <person name="Yadav J.S."/>
            <person name="Aerts A."/>
            <person name="Benoit I."/>
            <person name="Boyd A."/>
            <person name="Carlson A."/>
            <person name="Copeland A."/>
            <person name="Coutinho P.M."/>
            <person name="de Vries R.P."/>
            <person name="Ferreira P."/>
            <person name="Findley K."/>
            <person name="Foster B."/>
            <person name="Gaskell J."/>
            <person name="Glotzer D."/>
            <person name="Gorecki P."/>
            <person name="Heitman J."/>
            <person name="Hesse C."/>
            <person name="Hori C."/>
            <person name="Igarashi K."/>
            <person name="Jurgens J.A."/>
            <person name="Kallen N."/>
            <person name="Kersten P."/>
            <person name="Kohler A."/>
            <person name="Kuees U."/>
            <person name="Kumar T.K.A."/>
            <person name="Kuo A."/>
            <person name="LaButti K."/>
            <person name="Larrondo L.F."/>
            <person name="Lindquist E."/>
            <person name="Ling A."/>
            <person name="Lombard V."/>
            <person name="Lucas S."/>
            <person name="Lundell T."/>
            <person name="Martin R."/>
            <person name="McLaughlin D.J."/>
            <person name="Morgenstern I."/>
            <person name="Morin E."/>
            <person name="Murat C."/>
            <person name="Nagy L.G."/>
            <person name="Nolan M."/>
            <person name="Ohm R.A."/>
            <person name="Patyshakuliyeva A."/>
            <person name="Rokas A."/>
            <person name="Ruiz-Duenas F.J."/>
            <person name="Sabat G."/>
            <person name="Salamov A."/>
            <person name="Samejima M."/>
            <person name="Schmutz J."/>
            <person name="Slot J.C."/>
            <person name="St John F."/>
            <person name="Stenlid J."/>
            <person name="Sun H."/>
            <person name="Sun S."/>
            <person name="Syed K."/>
            <person name="Tsang A."/>
            <person name="Wiebenga A."/>
            <person name="Young D."/>
            <person name="Pisabarro A."/>
            <person name="Eastwood D.C."/>
            <person name="Martin F."/>
            <person name="Cullen D."/>
            <person name="Grigoriev I.V."/>
            <person name="Hibbett D.S."/>
        </authorList>
    </citation>
    <scope>NUCLEOTIDE SEQUENCE</scope>
    <source>
        <strain evidence="2">FP-58527</strain>
    </source>
</reference>
<evidence type="ECO:0000313" key="1">
    <source>
        <dbReference type="EMBL" id="EPT00882.1"/>
    </source>
</evidence>
<sequence length="116" mass="13006">MGSQLSSLIGPSPAPPAVNIPVIMPESQRLRADGSNYHEWRIRIIIILRLYNLPGTPEFQYTEMQEEYKEDGIAMAVIIMNMEGIPPSISRRPIDSVYPNGLLASLDAKYSNVPRH</sequence>
<gene>
    <name evidence="1" type="ORF">FOMPIDRAFT_1023603</name>
</gene>
<proteinExistence type="predicted"/>
<dbReference type="AlphaFoldDB" id="S8E790"/>
<dbReference type="HOGENOM" id="CLU_2096914_0_0_1"/>
<keyword evidence="2" id="KW-1185">Reference proteome</keyword>
<dbReference type="InParanoid" id="S8E790"/>
<dbReference type="EMBL" id="KE504146">
    <property type="protein sequence ID" value="EPT00882.1"/>
    <property type="molecule type" value="Genomic_DNA"/>
</dbReference>
<organism evidence="1 2">
    <name type="scientific">Fomitopsis schrenkii</name>
    <name type="common">Brown rot fungus</name>
    <dbReference type="NCBI Taxonomy" id="2126942"/>
    <lineage>
        <taxon>Eukaryota</taxon>
        <taxon>Fungi</taxon>
        <taxon>Dikarya</taxon>
        <taxon>Basidiomycota</taxon>
        <taxon>Agaricomycotina</taxon>
        <taxon>Agaricomycetes</taxon>
        <taxon>Polyporales</taxon>
        <taxon>Fomitopsis</taxon>
    </lineage>
</organism>
<dbReference type="Proteomes" id="UP000015241">
    <property type="component" value="Unassembled WGS sequence"/>
</dbReference>
<protein>
    <submittedName>
        <fullName evidence="1">Uncharacterized protein</fullName>
    </submittedName>
</protein>